<feature type="domain" description="UvrD-like helicase C-terminal" evidence="2">
    <location>
        <begin position="528"/>
        <end position="573"/>
    </location>
</feature>
<dbReference type="Proteomes" id="UP000184212">
    <property type="component" value="Unassembled WGS sequence"/>
</dbReference>
<dbReference type="PANTHER" id="PTHR47642">
    <property type="entry name" value="ATP-DEPENDENT DNA HELICASE"/>
    <property type="match status" value="1"/>
</dbReference>
<dbReference type="GO" id="GO:0006281">
    <property type="term" value="P:DNA repair"/>
    <property type="evidence" value="ECO:0007669"/>
    <property type="project" value="InterPro"/>
</dbReference>
<dbReference type="STRING" id="947013.SAMN04488109_0280"/>
<keyword evidence="4" id="KW-1185">Reference proteome</keyword>
<name>A0A1M5JTP1_9BACT</name>
<keyword evidence="3" id="KW-0347">Helicase</keyword>
<dbReference type="InterPro" id="IPR027785">
    <property type="entry name" value="UvrD-like_helicase_C"/>
</dbReference>
<evidence type="ECO:0000259" key="2">
    <source>
        <dbReference type="Pfam" id="PF13538"/>
    </source>
</evidence>
<proteinExistence type="predicted"/>
<gene>
    <name evidence="3" type="ORF">SAMN04488109_0280</name>
</gene>
<keyword evidence="3" id="KW-0378">Hydrolase</keyword>
<organism evidence="3 4">
    <name type="scientific">Chryseolinea serpens</name>
    <dbReference type="NCBI Taxonomy" id="947013"/>
    <lineage>
        <taxon>Bacteria</taxon>
        <taxon>Pseudomonadati</taxon>
        <taxon>Bacteroidota</taxon>
        <taxon>Cytophagia</taxon>
        <taxon>Cytophagales</taxon>
        <taxon>Fulvivirgaceae</taxon>
        <taxon>Chryseolinea</taxon>
    </lineage>
</organism>
<dbReference type="InterPro" id="IPR051055">
    <property type="entry name" value="PIF1_helicase"/>
</dbReference>
<dbReference type="GO" id="GO:0000723">
    <property type="term" value="P:telomere maintenance"/>
    <property type="evidence" value="ECO:0007669"/>
    <property type="project" value="InterPro"/>
</dbReference>
<accession>A0A1M5JTP1</accession>
<protein>
    <submittedName>
        <fullName evidence="3">UvrD-like helicase C-terminal domain-containing protein</fullName>
    </submittedName>
</protein>
<reference evidence="3 4" key="1">
    <citation type="submission" date="2016-11" db="EMBL/GenBank/DDBJ databases">
        <authorList>
            <person name="Jaros S."/>
            <person name="Januszkiewicz K."/>
            <person name="Wedrychowicz H."/>
        </authorList>
    </citation>
    <scope>NUCLEOTIDE SEQUENCE [LARGE SCALE GENOMIC DNA]</scope>
    <source>
        <strain evidence="3 4">DSM 24574</strain>
    </source>
</reference>
<keyword evidence="3" id="KW-0547">Nucleotide-binding</keyword>
<dbReference type="SUPFAM" id="SSF52540">
    <property type="entry name" value="P-loop containing nucleoside triphosphate hydrolases"/>
    <property type="match status" value="2"/>
</dbReference>
<feature type="domain" description="DNA helicase Pif1-like DEAD-box helicase" evidence="1">
    <location>
        <begin position="181"/>
        <end position="380"/>
    </location>
</feature>
<dbReference type="GO" id="GO:0003678">
    <property type="term" value="F:DNA helicase activity"/>
    <property type="evidence" value="ECO:0007669"/>
    <property type="project" value="InterPro"/>
</dbReference>
<dbReference type="OrthoDB" id="9763659at2"/>
<evidence type="ECO:0000259" key="1">
    <source>
        <dbReference type="Pfam" id="PF05970"/>
    </source>
</evidence>
<dbReference type="InterPro" id="IPR010285">
    <property type="entry name" value="DNA_helicase_pif1-like_DEAD"/>
</dbReference>
<dbReference type="Pfam" id="PF13538">
    <property type="entry name" value="UvrD_C_2"/>
    <property type="match status" value="1"/>
</dbReference>
<evidence type="ECO:0000313" key="3">
    <source>
        <dbReference type="EMBL" id="SHG43921.1"/>
    </source>
</evidence>
<dbReference type="RefSeq" id="WP_073130233.1">
    <property type="nucleotide sequence ID" value="NZ_FQWQ01000001.1"/>
</dbReference>
<dbReference type="Gene3D" id="3.40.50.300">
    <property type="entry name" value="P-loop containing nucleotide triphosphate hydrolases"/>
    <property type="match status" value="2"/>
</dbReference>
<dbReference type="PANTHER" id="PTHR47642:SF6">
    <property type="entry name" value="ATP-DEPENDENT DNA HELICASE"/>
    <property type="match status" value="1"/>
</dbReference>
<dbReference type="CDD" id="cd18809">
    <property type="entry name" value="SF1_C_RecD"/>
    <property type="match status" value="1"/>
</dbReference>
<dbReference type="FunFam" id="3.40.50.300:FF:001498">
    <property type="entry name" value="ATP-dependent DNA helicase"/>
    <property type="match status" value="1"/>
</dbReference>
<dbReference type="EMBL" id="FQWQ01000001">
    <property type="protein sequence ID" value="SHG43921.1"/>
    <property type="molecule type" value="Genomic_DNA"/>
</dbReference>
<keyword evidence="3" id="KW-0067">ATP-binding</keyword>
<evidence type="ECO:0000313" key="4">
    <source>
        <dbReference type="Proteomes" id="UP000184212"/>
    </source>
</evidence>
<dbReference type="AlphaFoldDB" id="A0A1M5JTP1"/>
<dbReference type="InterPro" id="IPR027417">
    <property type="entry name" value="P-loop_NTPase"/>
</dbReference>
<sequence>MAKSYNYRKKWIDNFAKCPLVDLDNKTYLHKTAHQLFYGKSTDDYPPEYPCDFKAFHNTIYSLERGDVLDETLKFLHFIGLTLSREALDAHLQYFPEQYHQFMKKAYYILRTIAHQNEDFDYFNPYKNNINDLLYFVDIQTGRSQLLIFEDYALPELYKRDFKIPDGYENDDVVQGLFNRIEQSNDSFFITGKAGTGKSTFIHYFSQATKKKIVKVAFTGIAAINVGGSTIHSLFRFPTKPLMPGDEEIKIFDKDHQTRKLFEDLDTIIIDEVSMLRSDVLEAIDFSLRNNGGNRAQLFGGKQILFVGDIFQLPPITVNDETERTLFSEVFRSPYFFDSEAYRELSTTLFEFKIPKRQREDLEFVELLDRIRTCDISQEDLNKINRNVDPTYIPKTDQFEIILTTINAIADRENERRLNQLREQKFVFYADVKGDFNDDRSPSNHTLELKRYAQVMFVKNDPERRWVNGTIGKIEFIANDFIEVKLADGNVHVVTREKWEHRGYKYDKIKRQITSEIKGTFLQYPLRLAWAITIHKSQGLTFDNVVIDLGSGAFVNGQLYTALSRCRRLSGIVLKRNVRKEDVIPDQRLVEFWNSISNPAKQA</sequence>
<dbReference type="Pfam" id="PF05970">
    <property type="entry name" value="PIF1"/>
    <property type="match status" value="1"/>
</dbReference>